<keyword evidence="1" id="KW-0732">Signal</keyword>
<dbReference type="RefSeq" id="WP_135750065.1">
    <property type="nucleotide sequence ID" value="NZ_RQFL01000031.1"/>
</dbReference>
<accession>A0A4R9IJQ4</accession>
<evidence type="ECO:0000313" key="3">
    <source>
        <dbReference type="EMBL" id="TGK88895.1"/>
    </source>
</evidence>
<dbReference type="EMBL" id="RQFL01000031">
    <property type="protein sequence ID" value="TGK88895.1"/>
    <property type="molecule type" value="Genomic_DNA"/>
</dbReference>
<sequence length="174" mass="20187">MKKLIFVVTLLVLNIQIFAKTHTLDEGKISFETGDEFQPFSQEIIDLKYPSKRAPKYVIGTKSTKTSIGFDIKDNQIEEINLEDARKTMSDTFSKIIPGINWIKNELIVVNKKKFILFNFLSNAIDTKINNTMLVTNYNGKMLLFNFNSTIDEYPKYNKTFDQIIESIKIEEKQ</sequence>
<dbReference type="OrthoDB" id="249246at2"/>
<proteinExistence type="predicted"/>
<reference evidence="4 5" key="2">
    <citation type="journal article" date="2019" name="PLoS Negl. Trop. Dis.">
        <title>Revisiting the worldwide diversity of Leptospira species in the environment.</title>
        <authorList>
            <person name="Vincent A.T."/>
            <person name="Schiettekatte O."/>
            <person name="Bourhy P."/>
            <person name="Veyrier F.J."/>
            <person name="Picardeau M."/>
        </authorList>
    </citation>
    <scope>NUCLEOTIDE SEQUENCE [LARGE SCALE GENOMIC DNA]</scope>
    <source>
        <strain evidence="2 4">201800280</strain>
        <strain evidence="5">201800281</strain>
    </source>
</reference>
<comment type="caution">
    <text evidence="2">The sequence shown here is derived from an EMBL/GenBank/DDBJ whole genome shotgun (WGS) entry which is preliminary data.</text>
</comment>
<protein>
    <recommendedName>
        <fullName evidence="6">DUF1795 domain-containing protein</fullName>
    </recommendedName>
</protein>
<gene>
    <name evidence="2" type="ORF">EHQ23_05245</name>
    <name evidence="3" type="ORF">EHQ26_17770</name>
</gene>
<dbReference type="Proteomes" id="UP000297394">
    <property type="component" value="Unassembled WGS sequence"/>
</dbReference>
<evidence type="ECO:0000313" key="4">
    <source>
        <dbReference type="Proteomes" id="UP000297394"/>
    </source>
</evidence>
<evidence type="ECO:0000313" key="2">
    <source>
        <dbReference type="EMBL" id="TGK88245.1"/>
    </source>
</evidence>
<name>A0A4R9IJQ4_9LEPT</name>
<feature type="signal peptide" evidence="1">
    <location>
        <begin position="1"/>
        <end position="19"/>
    </location>
</feature>
<keyword evidence="5" id="KW-1185">Reference proteome</keyword>
<reference evidence="3" key="1">
    <citation type="submission" date="2018-10" db="EMBL/GenBank/DDBJ databases">
        <authorList>
            <person name="Vincent A.T."/>
            <person name="Schiettekatte O."/>
            <person name="Bourhy P."/>
            <person name="Veyrier F.J."/>
            <person name="Picardeau M."/>
        </authorList>
    </citation>
    <scope>NUCLEOTIDE SEQUENCE</scope>
    <source>
        <strain evidence="3">201800281</strain>
    </source>
</reference>
<feature type="chain" id="PRO_5043195312" description="DUF1795 domain-containing protein" evidence="1">
    <location>
        <begin position="20"/>
        <end position="174"/>
    </location>
</feature>
<dbReference type="Gene3D" id="3.40.1000.10">
    <property type="entry name" value="Mog1/PsbP, alpha/beta/alpha sandwich"/>
    <property type="match status" value="1"/>
</dbReference>
<organism evidence="2 4">
    <name type="scientific">Leptospira bourretii</name>
    <dbReference type="NCBI Taxonomy" id="2484962"/>
    <lineage>
        <taxon>Bacteria</taxon>
        <taxon>Pseudomonadati</taxon>
        <taxon>Spirochaetota</taxon>
        <taxon>Spirochaetia</taxon>
        <taxon>Leptospirales</taxon>
        <taxon>Leptospiraceae</taxon>
        <taxon>Leptospira</taxon>
    </lineage>
</organism>
<evidence type="ECO:0000256" key="1">
    <source>
        <dbReference type="SAM" id="SignalP"/>
    </source>
</evidence>
<evidence type="ECO:0008006" key="6">
    <source>
        <dbReference type="Google" id="ProtNLM"/>
    </source>
</evidence>
<dbReference type="Proteomes" id="UP000297918">
    <property type="component" value="Unassembled WGS sequence"/>
</dbReference>
<dbReference type="EMBL" id="RQFM01000010">
    <property type="protein sequence ID" value="TGK88245.1"/>
    <property type="molecule type" value="Genomic_DNA"/>
</dbReference>
<evidence type="ECO:0000313" key="5">
    <source>
        <dbReference type="Proteomes" id="UP000297918"/>
    </source>
</evidence>
<dbReference type="AlphaFoldDB" id="A0A4R9IJQ4"/>